<dbReference type="Proteomes" id="UP001221898">
    <property type="component" value="Unassembled WGS sequence"/>
</dbReference>
<sequence>MVEEEDEEEEEEVWWKLRSDRQAEEFVRLIDGQVYEREQLKRPKNLNRGTGKAVALSGQVQKRSRGGVGFQGSLDDLNALGLIIPGGQTRR</sequence>
<protein>
    <submittedName>
        <fullName evidence="1">Uncharacterized protein</fullName>
    </submittedName>
</protein>
<gene>
    <name evidence="1" type="ORF">AAFF_G00385170</name>
</gene>
<organism evidence="1 2">
    <name type="scientific">Aldrovandia affinis</name>
    <dbReference type="NCBI Taxonomy" id="143900"/>
    <lineage>
        <taxon>Eukaryota</taxon>
        <taxon>Metazoa</taxon>
        <taxon>Chordata</taxon>
        <taxon>Craniata</taxon>
        <taxon>Vertebrata</taxon>
        <taxon>Euteleostomi</taxon>
        <taxon>Actinopterygii</taxon>
        <taxon>Neopterygii</taxon>
        <taxon>Teleostei</taxon>
        <taxon>Notacanthiformes</taxon>
        <taxon>Halosauridae</taxon>
        <taxon>Aldrovandia</taxon>
    </lineage>
</organism>
<dbReference type="EMBL" id="JAINUG010000071">
    <property type="protein sequence ID" value="KAJ8401286.1"/>
    <property type="molecule type" value="Genomic_DNA"/>
</dbReference>
<dbReference type="AlphaFoldDB" id="A0AAD7SH10"/>
<accession>A0AAD7SH10</accession>
<evidence type="ECO:0000313" key="2">
    <source>
        <dbReference type="Proteomes" id="UP001221898"/>
    </source>
</evidence>
<proteinExistence type="predicted"/>
<name>A0AAD7SH10_9TELE</name>
<evidence type="ECO:0000313" key="1">
    <source>
        <dbReference type="EMBL" id="KAJ8401286.1"/>
    </source>
</evidence>
<reference evidence="1" key="1">
    <citation type="journal article" date="2023" name="Science">
        <title>Genome structures resolve the early diversification of teleost fishes.</title>
        <authorList>
            <person name="Parey E."/>
            <person name="Louis A."/>
            <person name="Montfort J."/>
            <person name="Bouchez O."/>
            <person name="Roques C."/>
            <person name="Iampietro C."/>
            <person name="Lluch J."/>
            <person name="Castinel A."/>
            <person name="Donnadieu C."/>
            <person name="Desvignes T."/>
            <person name="Floi Bucao C."/>
            <person name="Jouanno E."/>
            <person name="Wen M."/>
            <person name="Mejri S."/>
            <person name="Dirks R."/>
            <person name="Jansen H."/>
            <person name="Henkel C."/>
            <person name="Chen W.J."/>
            <person name="Zahm M."/>
            <person name="Cabau C."/>
            <person name="Klopp C."/>
            <person name="Thompson A.W."/>
            <person name="Robinson-Rechavi M."/>
            <person name="Braasch I."/>
            <person name="Lecointre G."/>
            <person name="Bobe J."/>
            <person name="Postlethwait J.H."/>
            <person name="Berthelot C."/>
            <person name="Roest Crollius H."/>
            <person name="Guiguen Y."/>
        </authorList>
    </citation>
    <scope>NUCLEOTIDE SEQUENCE</scope>
    <source>
        <strain evidence="1">NC1722</strain>
    </source>
</reference>
<comment type="caution">
    <text evidence="1">The sequence shown here is derived from an EMBL/GenBank/DDBJ whole genome shotgun (WGS) entry which is preliminary data.</text>
</comment>
<keyword evidence="2" id="KW-1185">Reference proteome</keyword>